<dbReference type="AlphaFoldDB" id="A0AB38YJT5"/>
<dbReference type="InterPro" id="IPR007686">
    <property type="entry name" value="YutG/PgpA"/>
</dbReference>
<dbReference type="GO" id="GO:0009395">
    <property type="term" value="P:phospholipid catabolic process"/>
    <property type="evidence" value="ECO:0007669"/>
    <property type="project" value="UniProtKB-KW"/>
</dbReference>
<keyword evidence="1" id="KW-0479">Metal-binding</keyword>
<organism evidence="4">
    <name type="scientific">Salinispirillum sp. LH 10-3-1</name>
    <dbReference type="NCBI Taxonomy" id="2952525"/>
    <lineage>
        <taxon>Bacteria</taxon>
        <taxon>Pseudomonadati</taxon>
        <taxon>Pseudomonadota</taxon>
        <taxon>Gammaproteobacteria</taxon>
        <taxon>Oceanospirillales</taxon>
        <taxon>Saccharospirillaceae</taxon>
        <taxon>Salinispirillum</taxon>
    </lineage>
</organism>
<feature type="transmembrane region" description="Helical" evidence="2">
    <location>
        <begin position="126"/>
        <end position="148"/>
    </location>
</feature>
<comment type="function">
    <text evidence="1">Lipid phosphatase which dephosphorylates phosphatidylglycerophosphate (PGP) to phosphatidylglycerol (PG).</text>
</comment>
<keyword evidence="2" id="KW-1133">Transmembrane helix</keyword>
<sequence>MQHQKWVHWVAFGLGSGTAPKAPGTIGSLAALLTLPVFAWLSLPWQVVWVVFAFAIGVWICDQTVRDLGVDDHPGIVWDEFVGIWVVFIAVPLTWENIILGFLLFRIFDVLKPWPISWLDRRVKGGFGVMVDDLLAGIIALAILQLWLLSPWSATLFG</sequence>
<dbReference type="RefSeq" id="WP_304996978.1">
    <property type="nucleotide sequence ID" value="NZ_CP101717.1"/>
</dbReference>
<dbReference type="EMBL" id="CP101717">
    <property type="protein sequence ID" value="WLD59689.1"/>
    <property type="molecule type" value="Genomic_DNA"/>
</dbReference>
<keyword evidence="1" id="KW-0997">Cell inner membrane</keyword>
<dbReference type="GO" id="GO:0005886">
    <property type="term" value="C:plasma membrane"/>
    <property type="evidence" value="ECO:0007669"/>
    <property type="project" value="UniProtKB-SubCell"/>
</dbReference>
<evidence type="ECO:0000256" key="1">
    <source>
        <dbReference type="PIRNR" id="PIRNR006162"/>
    </source>
</evidence>
<dbReference type="CDD" id="cd06971">
    <property type="entry name" value="PgpA"/>
    <property type="match status" value="1"/>
</dbReference>
<dbReference type="GO" id="GO:0046872">
    <property type="term" value="F:metal ion binding"/>
    <property type="evidence" value="ECO:0007669"/>
    <property type="project" value="UniProtKB-KW"/>
</dbReference>
<reference evidence="4" key="1">
    <citation type="submission" date="2022-07" db="EMBL/GenBank/DDBJ databases">
        <title>Complete genome sequence of Salinispirillum sp. LH10-3-1 capable of multiple carbohydrate inversion isolated from a soda lake.</title>
        <authorList>
            <person name="Liu J."/>
            <person name="Zhai Y."/>
            <person name="Zhang H."/>
            <person name="Yang H."/>
            <person name="Qu J."/>
            <person name="Li J."/>
        </authorList>
    </citation>
    <scope>NUCLEOTIDE SEQUENCE</scope>
    <source>
        <strain evidence="4">LH 10-3-1</strain>
    </source>
</reference>
<comment type="cofactor">
    <cofactor evidence="1">
        <name>Mg(2+)</name>
        <dbReference type="ChEBI" id="CHEBI:18420"/>
    </cofactor>
</comment>
<dbReference type="PANTHER" id="PTHR36305:SF1">
    <property type="entry name" value="PHOSPHATIDYLGLYCEROPHOSPHATASE A"/>
    <property type="match status" value="1"/>
</dbReference>
<comment type="pathway">
    <text evidence="1">Phospholipid metabolism; phosphatidylglycerol biosynthesis; phosphatidylglycerol from CDP-diacylglycerol: step 2/2.</text>
</comment>
<dbReference type="PANTHER" id="PTHR36305">
    <property type="entry name" value="PHOSPHATIDYLGLYCEROPHOSPHATASE A"/>
    <property type="match status" value="1"/>
</dbReference>
<dbReference type="PIRSF" id="PIRSF006162">
    <property type="entry name" value="PgpA"/>
    <property type="match status" value="1"/>
</dbReference>
<feature type="transmembrane region" description="Helical" evidence="2">
    <location>
        <begin position="37"/>
        <end position="61"/>
    </location>
</feature>
<accession>A0AB38YJT5</accession>
<protein>
    <recommendedName>
        <fullName evidence="1">Phosphatidylglycerophosphatase A</fullName>
        <ecNumber evidence="1">3.1.3.27</ecNumber>
    </recommendedName>
    <alternativeName>
        <fullName evidence="1">Phosphatidylglycerolphosphate phosphatase A</fullName>
    </alternativeName>
</protein>
<keyword evidence="1" id="KW-0443">Lipid metabolism</keyword>
<keyword evidence="1" id="KW-0460">Magnesium</keyword>
<feature type="domain" description="YutG/PgpA" evidence="3">
    <location>
        <begin position="9"/>
        <end position="146"/>
    </location>
</feature>
<keyword evidence="1" id="KW-0595">Phospholipid degradation</keyword>
<dbReference type="Pfam" id="PF04608">
    <property type="entry name" value="PgpA"/>
    <property type="match status" value="1"/>
</dbReference>
<dbReference type="InterPro" id="IPR026037">
    <property type="entry name" value="PgpA"/>
</dbReference>
<keyword evidence="1" id="KW-1208">Phospholipid metabolism</keyword>
<gene>
    <name evidence="4" type="ORF">NFC81_11845</name>
</gene>
<dbReference type="SUPFAM" id="SSF101307">
    <property type="entry name" value="YutG-like"/>
    <property type="match status" value="1"/>
</dbReference>
<keyword evidence="1" id="KW-1003">Cell membrane</keyword>
<proteinExistence type="predicted"/>
<keyword evidence="1" id="KW-0378">Hydrolase</keyword>
<dbReference type="InterPro" id="IPR036681">
    <property type="entry name" value="PgpA-like_sf"/>
</dbReference>
<evidence type="ECO:0000259" key="3">
    <source>
        <dbReference type="Pfam" id="PF04608"/>
    </source>
</evidence>
<dbReference type="EC" id="3.1.3.27" evidence="1"/>
<comment type="subcellular location">
    <subcellularLocation>
        <location evidence="1">Cell inner membrane</location>
        <topology evidence="1">Multi-pass membrane protein</topology>
    </subcellularLocation>
</comment>
<dbReference type="GO" id="GO:0008962">
    <property type="term" value="F:phosphatidylglycerophosphatase activity"/>
    <property type="evidence" value="ECO:0007669"/>
    <property type="project" value="UniProtKB-EC"/>
</dbReference>
<name>A0AB38YJT5_9GAMM</name>
<keyword evidence="1 2" id="KW-0472">Membrane</keyword>
<feature type="transmembrane region" description="Helical" evidence="2">
    <location>
        <begin position="81"/>
        <end position="105"/>
    </location>
</feature>
<comment type="catalytic activity">
    <reaction evidence="1">
        <text>a 1,2-diacyl-sn-glycero-3-phospho-(1'-sn-glycero-3'-phosphate) + H2O = a 1,2-diacyl-sn-glycero-3-phospho-(1'-sn-glycerol) + phosphate</text>
        <dbReference type="Rhea" id="RHEA:33751"/>
        <dbReference type="ChEBI" id="CHEBI:15377"/>
        <dbReference type="ChEBI" id="CHEBI:43474"/>
        <dbReference type="ChEBI" id="CHEBI:60110"/>
        <dbReference type="ChEBI" id="CHEBI:64716"/>
        <dbReference type="EC" id="3.1.3.27"/>
    </reaction>
</comment>
<keyword evidence="1" id="KW-0442">Lipid degradation</keyword>
<keyword evidence="1 2" id="KW-0812">Transmembrane</keyword>
<evidence type="ECO:0000256" key="2">
    <source>
        <dbReference type="SAM" id="Phobius"/>
    </source>
</evidence>
<evidence type="ECO:0000313" key="4">
    <source>
        <dbReference type="EMBL" id="WLD59689.1"/>
    </source>
</evidence>